<dbReference type="Pfam" id="PF03458">
    <property type="entry name" value="Gly_transporter"/>
    <property type="match status" value="2"/>
</dbReference>
<feature type="transmembrane region" description="Helical" evidence="7">
    <location>
        <begin position="161"/>
        <end position="180"/>
    </location>
</feature>
<feature type="transmembrane region" description="Helical" evidence="7">
    <location>
        <begin position="98"/>
        <end position="120"/>
    </location>
</feature>
<evidence type="ECO:0000313" key="9">
    <source>
        <dbReference type="EMBL" id="MBC3537561.1"/>
    </source>
</evidence>
<feature type="domain" description="Glycine transporter" evidence="8">
    <location>
        <begin position="8"/>
        <end position="81"/>
    </location>
</feature>
<evidence type="ECO:0000256" key="6">
    <source>
        <dbReference type="ARBA" id="ARBA00023136"/>
    </source>
</evidence>
<comment type="subcellular location">
    <subcellularLocation>
        <location evidence="1">Cell membrane</location>
        <topology evidence="1">Multi-pass membrane protein</topology>
    </subcellularLocation>
</comment>
<evidence type="ECO:0000313" key="10">
    <source>
        <dbReference type="Proteomes" id="UP000606870"/>
    </source>
</evidence>
<dbReference type="PANTHER" id="PTHR30506:SF3">
    <property type="entry name" value="UPF0126 INNER MEMBRANE PROTEIN YADS-RELATED"/>
    <property type="match status" value="1"/>
</dbReference>
<evidence type="ECO:0000259" key="8">
    <source>
        <dbReference type="Pfam" id="PF03458"/>
    </source>
</evidence>
<evidence type="ECO:0000256" key="5">
    <source>
        <dbReference type="ARBA" id="ARBA00022989"/>
    </source>
</evidence>
<evidence type="ECO:0000256" key="2">
    <source>
        <dbReference type="ARBA" id="ARBA00008193"/>
    </source>
</evidence>
<evidence type="ECO:0000256" key="1">
    <source>
        <dbReference type="ARBA" id="ARBA00004651"/>
    </source>
</evidence>
<evidence type="ECO:0000256" key="7">
    <source>
        <dbReference type="SAM" id="Phobius"/>
    </source>
</evidence>
<feature type="transmembrane region" description="Helical" evidence="7">
    <location>
        <begin position="6"/>
        <end position="26"/>
    </location>
</feature>
<comment type="caution">
    <text evidence="9">The sequence shown here is derived from an EMBL/GenBank/DDBJ whole genome shotgun (WGS) entry which is preliminary data.</text>
</comment>
<feature type="transmembrane region" description="Helical" evidence="7">
    <location>
        <begin position="66"/>
        <end position="86"/>
    </location>
</feature>
<keyword evidence="3" id="KW-1003">Cell membrane</keyword>
<feature type="transmembrane region" description="Helical" evidence="7">
    <location>
        <begin position="126"/>
        <end position="149"/>
    </location>
</feature>
<keyword evidence="10" id="KW-1185">Reference proteome</keyword>
<name>A0ABR6VMF8_9FIRM</name>
<dbReference type="Proteomes" id="UP000606870">
    <property type="component" value="Unassembled WGS sequence"/>
</dbReference>
<dbReference type="EMBL" id="JACOGK010000031">
    <property type="protein sequence ID" value="MBC3537561.1"/>
    <property type="molecule type" value="Genomic_DNA"/>
</dbReference>
<keyword evidence="5 7" id="KW-1133">Transmembrane helix</keyword>
<accession>A0ABR6VMF8</accession>
<dbReference type="RefSeq" id="WP_186504034.1">
    <property type="nucleotide sequence ID" value="NZ_JACOGK010000031.1"/>
</dbReference>
<organism evidence="9 10">
    <name type="scientific">Megasphaera hominis</name>
    <dbReference type="NCBI Taxonomy" id="159836"/>
    <lineage>
        <taxon>Bacteria</taxon>
        <taxon>Bacillati</taxon>
        <taxon>Bacillota</taxon>
        <taxon>Negativicutes</taxon>
        <taxon>Veillonellales</taxon>
        <taxon>Veillonellaceae</taxon>
        <taxon>Megasphaera</taxon>
    </lineage>
</organism>
<sequence length="223" mass="25026">MQSIWWQVFDILGTLAFALSGSLVAISRRMDVFGIFVLAAATAVGGGIVRDLILGHMPPTFFKNSMYFWLIILTMVILIVFLRYINTHLRHRLMRVSVTIYLICDAIGLGSFTITGTLLGCYVYPQYWVLCIFLGLITAVGGGIIRDVLAGRIPATFMQDIYATASLIGALVLYASYVLWDVSIEVSAISCFIVTVGIRLLAIRCHWNLPRVKHYRRRQKSRV</sequence>
<evidence type="ECO:0000256" key="3">
    <source>
        <dbReference type="ARBA" id="ARBA00022475"/>
    </source>
</evidence>
<keyword evidence="4 7" id="KW-0812">Transmembrane</keyword>
<feature type="domain" description="Glycine transporter" evidence="8">
    <location>
        <begin position="103"/>
        <end position="175"/>
    </location>
</feature>
<dbReference type="PANTHER" id="PTHR30506">
    <property type="entry name" value="INNER MEMBRANE PROTEIN"/>
    <property type="match status" value="1"/>
</dbReference>
<dbReference type="InterPro" id="IPR005115">
    <property type="entry name" value="Gly_transporter"/>
</dbReference>
<protein>
    <submittedName>
        <fullName evidence="9">Trimeric intracellular cation channel family protein</fullName>
    </submittedName>
</protein>
<reference evidence="9 10" key="1">
    <citation type="submission" date="2020-08" db="EMBL/GenBank/DDBJ databases">
        <authorList>
            <person name="Liu C."/>
            <person name="Sun Q."/>
        </authorList>
    </citation>
    <scope>NUCLEOTIDE SEQUENCE [LARGE SCALE GENOMIC DNA]</scope>
    <source>
        <strain evidence="9 10">NSJ-59</strain>
    </source>
</reference>
<feature type="transmembrane region" description="Helical" evidence="7">
    <location>
        <begin position="33"/>
        <end position="54"/>
    </location>
</feature>
<gene>
    <name evidence="9" type="ORF">H8J70_09880</name>
</gene>
<evidence type="ECO:0000256" key="4">
    <source>
        <dbReference type="ARBA" id="ARBA00022692"/>
    </source>
</evidence>
<comment type="similarity">
    <text evidence="2">Belongs to the UPF0126 family.</text>
</comment>
<proteinExistence type="inferred from homology"/>
<feature type="transmembrane region" description="Helical" evidence="7">
    <location>
        <begin position="186"/>
        <end position="207"/>
    </location>
</feature>
<keyword evidence="6 7" id="KW-0472">Membrane</keyword>